<proteinExistence type="predicted"/>
<gene>
    <name evidence="2" type="ORF">MBAV_006387</name>
</gene>
<organism evidence="2 3">
    <name type="scientific">Candidatus Magnetobacterium bavaricum</name>
    <dbReference type="NCBI Taxonomy" id="29290"/>
    <lineage>
        <taxon>Bacteria</taxon>
        <taxon>Pseudomonadati</taxon>
        <taxon>Nitrospirota</taxon>
        <taxon>Thermodesulfovibrionia</taxon>
        <taxon>Thermodesulfovibrionales</taxon>
        <taxon>Candidatus Magnetobacteriaceae</taxon>
        <taxon>Candidatus Magnetobacterium</taxon>
    </lineage>
</organism>
<protein>
    <submittedName>
        <fullName evidence="2">Response regulator</fullName>
    </submittedName>
</protein>
<accession>A0A0F3GHK2</accession>
<reference evidence="2 3" key="1">
    <citation type="submission" date="2015-02" db="EMBL/GenBank/DDBJ databases">
        <title>Single-cell genomics of uncultivated deep-branching MTB reveals a conserved set of magnetosome genes.</title>
        <authorList>
            <person name="Kolinko S."/>
            <person name="Richter M."/>
            <person name="Glockner F.O."/>
            <person name="Brachmann A."/>
            <person name="Schuler D."/>
        </authorList>
    </citation>
    <scope>NUCLEOTIDE SEQUENCE [LARGE SCALE GENOMIC DNA]</scope>
    <source>
        <strain evidence="2">TM-1</strain>
    </source>
</reference>
<keyword evidence="1" id="KW-0175">Coiled coil</keyword>
<evidence type="ECO:0000256" key="1">
    <source>
        <dbReference type="SAM" id="Coils"/>
    </source>
</evidence>
<dbReference type="EMBL" id="LACI01002706">
    <property type="protein sequence ID" value="KJU81420.1"/>
    <property type="molecule type" value="Genomic_DNA"/>
</dbReference>
<dbReference type="AlphaFoldDB" id="A0A0F3GHK2"/>
<feature type="coiled-coil region" evidence="1">
    <location>
        <begin position="42"/>
        <end position="73"/>
    </location>
</feature>
<keyword evidence="3" id="KW-1185">Reference proteome</keyword>
<dbReference type="Proteomes" id="UP000033423">
    <property type="component" value="Unassembled WGS sequence"/>
</dbReference>
<sequence>MLDIGIDLHLGGKSYTITSSRRQILNVLISTYESAVHQNQILIKTQSELNERTSQLEELNRKLEERVTREIEKRIEHEYMLLQQSKLSFRHKSYNLTIILYRNKGTLLQ</sequence>
<name>A0A0F3GHK2_9BACT</name>
<comment type="caution">
    <text evidence="2">The sequence shown here is derived from an EMBL/GenBank/DDBJ whole genome shotgun (WGS) entry which is preliminary data.</text>
</comment>
<evidence type="ECO:0000313" key="2">
    <source>
        <dbReference type="EMBL" id="KJU81420.1"/>
    </source>
</evidence>
<evidence type="ECO:0000313" key="3">
    <source>
        <dbReference type="Proteomes" id="UP000033423"/>
    </source>
</evidence>